<dbReference type="Pfam" id="PF03235">
    <property type="entry name" value="GmrSD_N"/>
    <property type="match status" value="1"/>
</dbReference>
<organism evidence="2">
    <name type="scientific">Veillonella dispar</name>
    <dbReference type="NCBI Taxonomy" id="39778"/>
    <lineage>
        <taxon>Bacteria</taxon>
        <taxon>Bacillati</taxon>
        <taxon>Bacillota</taxon>
        <taxon>Negativicutes</taxon>
        <taxon>Veillonellales</taxon>
        <taxon>Veillonellaceae</taxon>
        <taxon>Veillonella</taxon>
    </lineage>
</organism>
<proteinExistence type="predicted"/>
<dbReference type="PANTHER" id="PTHR35149:SF1">
    <property type="entry name" value="DUF5655 DOMAIN-CONTAINING PROTEIN"/>
    <property type="match status" value="1"/>
</dbReference>
<dbReference type="RefSeq" id="WP_156720087.1">
    <property type="nucleotide sequence ID" value="NZ_CACRUF010000056.1"/>
</dbReference>
<protein>
    <recommendedName>
        <fullName evidence="1">GmrSD restriction endonucleases N-terminal domain-containing protein</fullName>
    </recommendedName>
</protein>
<name>A0A6N3E9F1_9FIRM</name>
<sequence length="627" mass="74666">MAFTTENRNVSDIFQRSAKYKVPRYQRDYVWNRVNWKELWNDLTFTIKSIGQGIPWSHFLGTIVLNKSERKQKNLEIYEVIDGQQRLTTIYVLLIVLFKNFNRINSDSARQRAKYIYETYLTSLNNEAERELVIDNENYNMNLKEFIDFGTNSEAIISSDNSLLLLFRYFDNLLIDKEFEYLEIVLDKLTSVNIVEIISGEDEEIYNIFEVLNARGQKLRQIDLLKNHIMKYVQPREDSFIDQARRKWSQIMDNVSNLTDPDILIQHFAKCYIEKKAENQHSVYRLIKDEIEIDNLGKFLNDLLEFSEIYKKLVTDSNDNSVLKYFKIKNNSQIRSLICAIYTLQNRNIISADIVDEVLKQIRNFFFIFNVTRQTSNKTDKLISNISYQVYSCQYEVEFKFIFSDFLYKCNDYIKNRNYKDEFINNTSFRYSNVERSLRQNNHLVKYVLENVCNYYQHDTIISANEMTIEHLISDNGMVPTVSLENLTLATEDLNSNRLRNKSIKEKIDILSNESSITVNKRLGQYLKNNQFDFTSRRDDLVEVIFDQIFNFSPEILHLKSEDINIYRQIEKILIANNELDILLLLKKHGRYLYKQISANNQYETIKERFFSLYRIIDTTSWQGYMN</sequence>
<gene>
    <name evidence="2" type="ORF">VDLFYP95_00258</name>
</gene>
<reference evidence="2" key="1">
    <citation type="submission" date="2019-11" db="EMBL/GenBank/DDBJ databases">
        <authorList>
            <person name="Feng L."/>
        </authorList>
    </citation>
    <scope>NUCLEOTIDE SEQUENCE</scope>
    <source>
        <strain evidence="2">VdisparLFYP95</strain>
    </source>
</reference>
<feature type="domain" description="GmrSD restriction endonucleases N-terminal" evidence="1">
    <location>
        <begin position="10"/>
        <end position="230"/>
    </location>
</feature>
<evidence type="ECO:0000259" key="1">
    <source>
        <dbReference type="Pfam" id="PF03235"/>
    </source>
</evidence>
<dbReference type="AlphaFoldDB" id="A0A6N3E9F1"/>
<dbReference type="InterPro" id="IPR004919">
    <property type="entry name" value="GmrSD_N"/>
</dbReference>
<accession>A0A6N3E9F1</accession>
<evidence type="ECO:0000313" key="2">
    <source>
        <dbReference type="EMBL" id="VYU36418.1"/>
    </source>
</evidence>
<dbReference type="PANTHER" id="PTHR35149">
    <property type="entry name" value="SLL5132 PROTEIN"/>
    <property type="match status" value="1"/>
</dbReference>
<dbReference type="EMBL" id="CACRUF010000056">
    <property type="protein sequence ID" value="VYU36418.1"/>
    <property type="molecule type" value="Genomic_DNA"/>
</dbReference>